<dbReference type="RefSeq" id="WP_091610958.1">
    <property type="nucleotide sequence ID" value="NZ_FNNC01000001.1"/>
</dbReference>
<dbReference type="InterPro" id="IPR036108">
    <property type="entry name" value="4pyrrol_syn_uPrphyn_synt_sf"/>
</dbReference>
<dbReference type="SUPFAM" id="SSF69618">
    <property type="entry name" value="HemD-like"/>
    <property type="match status" value="1"/>
</dbReference>
<evidence type="ECO:0000313" key="2">
    <source>
        <dbReference type="EMBL" id="SDW14578.1"/>
    </source>
</evidence>
<name>A0A1H2R5U4_9BACI</name>
<feature type="domain" description="Tetrapyrrole biosynthesis uroporphyrinogen III synthase" evidence="1">
    <location>
        <begin position="20"/>
        <end position="259"/>
    </location>
</feature>
<proteinExistence type="predicted"/>
<dbReference type="InterPro" id="IPR003754">
    <property type="entry name" value="4pyrrol_synth_uPrphyn_synth"/>
</dbReference>
<dbReference type="Proteomes" id="UP000199488">
    <property type="component" value="Unassembled WGS sequence"/>
</dbReference>
<dbReference type="AlphaFoldDB" id="A0A1H2R5U4"/>
<dbReference type="GO" id="GO:0006780">
    <property type="term" value="P:uroporphyrinogen III biosynthetic process"/>
    <property type="evidence" value="ECO:0007669"/>
    <property type="project" value="InterPro"/>
</dbReference>
<dbReference type="Gene3D" id="3.40.50.10090">
    <property type="match status" value="2"/>
</dbReference>
<dbReference type="OrthoDB" id="9775656at2"/>
<keyword evidence="3" id="KW-1185">Reference proteome</keyword>
<dbReference type="EMBL" id="FNNC01000001">
    <property type="protein sequence ID" value="SDW14578.1"/>
    <property type="molecule type" value="Genomic_DNA"/>
</dbReference>
<organism evidence="2 3">
    <name type="scientific">Marinococcus luteus</name>
    <dbReference type="NCBI Taxonomy" id="1122204"/>
    <lineage>
        <taxon>Bacteria</taxon>
        <taxon>Bacillati</taxon>
        <taxon>Bacillota</taxon>
        <taxon>Bacilli</taxon>
        <taxon>Bacillales</taxon>
        <taxon>Bacillaceae</taxon>
        <taxon>Marinococcus</taxon>
    </lineage>
</organism>
<gene>
    <name evidence="2" type="ORF">SAMN05421781_0602</name>
</gene>
<dbReference type="Pfam" id="PF02602">
    <property type="entry name" value="HEM4"/>
    <property type="match status" value="1"/>
</dbReference>
<accession>A0A1H2R5U4</accession>
<protein>
    <submittedName>
        <fullName evidence="2">Uroporphyrinogen-III synthase</fullName>
    </submittedName>
</protein>
<sequence>MAKGLSGRQVILAASRKTEEMEELIRRQGGEPLNYPLQGTSFLNEEQLRAPMRAYLEQPVDWSIFMTGMGLNAMLDIAEEEGLREEFIKKIQQTKVAARGYKTANVLKSLDCDIAARDDDGTTEGMIRALDGHDFRQKQVMVQLHGIENPRLRQYLEEHGAEVYDILPYQHTPPEESVAAACLEDILNAGSDAICFTTAIQVHALFQYAGQTERTGELQEALRQQVMPTAVGKVTAEALRERGIDDYVVPENERMGAMIVALSKHFEQRKD</sequence>
<reference evidence="2 3" key="1">
    <citation type="submission" date="2016-10" db="EMBL/GenBank/DDBJ databases">
        <authorList>
            <person name="de Groot N.N."/>
        </authorList>
    </citation>
    <scope>NUCLEOTIDE SEQUENCE [LARGE SCALE GENOMIC DNA]</scope>
    <source>
        <strain evidence="2 3">DSM 23126</strain>
    </source>
</reference>
<evidence type="ECO:0000313" key="3">
    <source>
        <dbReference type="Proteomes" id="UP000199488"/>
    </source>
</evidence>
<evidence type="ECO:0000259" key="1">
    <source>
        <dbReference type="Pfam" id="PF02602"/>
    </source>
</evidence>
<dbReference type="InterPro" id="IPR039793">
    <property type="entry name" value="UROS/Hem4"/>
</dbReference>
<dbReference type="STRING" id="1122204.SAMN05421781_0602"/>
<dbReference type="GO" id="GO:0004852">
    <property type="term" value="F:uroporphyrinogen-III synthase activity"/>
    <property type="evidence" value="ECO:0007669"/>
    <property type="project" value="InterPro"/>
</dbReference>
<dbReference type="PANTHER" id="PTHR40082">
    <property type="entry name" value="BLR5956 PROTEIN"/>
    <property type="match status" value="1"/>
</dbReference>
<dbReference type="CDD" id="cd06578">
    <property type="entry name" value="HemD"/>
    <property type="match status" value="1"/>
</dbReference>
<dbReference type="PANTHER" id="PTHR40082:SF1">
    <property type="entry name" value="BLR5956 PROTEIN"/>
    <property type="match status" value="1"/>
</dbReference>
<dbReference type="NCBIfam" id="NF004584">
    <property type="entry name" value="PRK05928.2-1"/>
    <property type="match status" value="1"/>
</dbReference>